<gene>
    <name evidence="1" type="ORF">S01H1_73807</name>
</gene>
<proteinExistence type="predicted"/>
<comment type="caution">
    <text evidence="1">The sequence shown here is derived from an EMBL/GenBank/DDBJ whole genome shotgun (WGS) entry which is preliminary data.</text>
</comment>
<accession>X0WMD3</accession>
<reference evidence="1" key="1">
    <citation type="journal article" date="2014" name="Front. Microbiol.">
        <title>High frequency of phylogenetically diverse reductive dehalogenase-homologous genes in deep subseafloor sedimentary metagenomes.</title>
        <authorList>
            <person name="Kawai M."/>
            <person name="Futagami T."/>
            <person name="Toyoda A."/>
            <person name="Takaki Y."/>
            <person name="Nishi S."/>
            <person name="Hori S."/>
            <person name="Arai W."/>
            <person name="Tsubouchi T."/>
            <person name="Morono Y."/>
            <person name="Uchiyama I."/>
            <person name="Ito T."/>
            <person name="Fujiyama A."/>
            <person name="Inagaki F."/>
            <person name="Takami H."/>
        </authorList>
    </citation>
    <scope>NUCLEOTIDE SEQUENCE</scope>
    <source>
        <strain evidence="1">Expedition CK06-06</strain>
    </source>
</reference>
<name>X0WMD3_9ZZZZ</name>
<feature type="non-terminal residue" evidence="1">
    <location>
        <position position="186"/>
    </location>
</feature>
<dbReference type="AlphaFoldDB" id="X0WMD3"/>
<sequence>MEEIYSYKGKTSRKVVVGYIDDNIYFTERRANHYFRIFKGFGLSIDVYNQLVRRNIQDIRIIYIDKGDCEILDSELSQWNFKSKFDNQLDTGEIDPQYILSKMEMKPIEMKGGYKTMKIATSTKEKSTDFEKVHIDEDIYEAELKEVKDISDGQYGPRVVFVYKIVSKNVELALICYKSIATKNNK</sequence>
<protein>
    <submittedName>
        <fullName evidence="1">Uncharacterized protein</fullName>
    </submittedName>
</protein>
<evidence type="ECO:0000313" key="1">
    <source>
        <dbReference type="EMBL" id="GAG31805.1"/>
    </source>
</evidence>
<dbReference type="EMBL" id="BARS01049333">
    <property type="protein sequence ID" value="GAG31805.1"/>
    <property type="molecule type" value="Genomic_DNA"/>
</dbReference>
<organism evidence="1">
    <name type="scientific">marine sediment metagenome</name>
    <dbReference type="NCBI Taxonomy" id="412755"/>
    <lineage>
        <taxon>unclassified sequences</taxon>
        <taxon>metagenomes</taxon>
        <taxon>ecological metagenomes</taxon>
    </lineage>
</organism>